<organism evidence="2 3">
    <name type="scientific">Pontibacter anaerobius</name>
    <dbReference type="NCBI Taxonomy" id="2993940"/>
    <lineage>
        <taxon>Bacteria</taxon>
        <taxon>Pseudomonadati</taxon>
        <taxon>Bacteroidota</taxon>
        <taxon>Cytophagia</taxon>
        <taxon>Cytophagales</taxon>
        <taxon>Hymenobacteraceae</taxon>
        <taxon>Pontibacter</taxon>
    </lineage>
</organism>
<feature type="region of interest" description="Disordered" evidence="1">
    <location>
        <begin position="17"/>
        <end position="36"/>
    </location>
</feature>
<sequence>MIELLITLLIALTNPTVPANTDSVADKDSKQTSSTDVISTFGGTGTWIDK</sequence>
<dbReference type="RefSeq" id="WP_266052835.1">
    <property type="nucleotide sequence ID" value="NZ_JAPFQO010000008.1"/>
</dbReference>
<proteinExistence type="predicted"/>
<keyword evidence="3" id="KW-1185">Reference proteome</keyword>
<reference evidence="2 3" key="1">
    <citation type="submission" date="2022-11" db="EMBL/GenBank/DDBJ databases">
        <title>The characterization of three novel Bacteroidetes species and genomic analysis of their roles in tidal elemental geochemical cycles.</title>
        <authorList>
            <person name="Ma K.-J."/>
        </authorList>
    </citation>
    <scope>NUCLEOTIDE SEQUENCE [LARGE SCALE GENOMIC DNA]</scope>
    <source>
        <strain evidence="2 3">M82</strain>
    </source>
</reference>
<gene>
    <name evidence="2" type="ORF">OO017_12490</name>
</gene>
<protein>
    <submittedName>
        <fullName evidence="2">Uncharacterized protein</fullName>
    </submittedName>
</protein>
<comment type="caution">
    <text evidence="2">The sequence shown here is derived from an EMBL/GenBank/DDBJ whole genome shotgun (WGS) entry which is preliminary data.</text>
</comment>
<dbReference type="Proteomes" id="UP001207228">
    <property type="component" value="Unassembled WGS sequence"/>
</dbReference>
<dbReference type="EMBL" id="JAPFQO010000008">
    <property type="protein sequence ID" value="MCX2740769.1"/>
    <property type="molecule type" value="Genomic_DNA"/>
</dbReference>
<name>A0ABT3RH88_9BACT</name>
<evidence type="ECO:0000313" key="3">
    <source>
        <dbReference type="Proteomes" id="UP001207228"/>
    </source>
</evidence>
<accession>A0ABT3RH88</accession>
<evidence type="ECO:0000313" key="2">
    <source>
        <dbReference type="EMBL" id="MCX2740769.1"/>
    </source>
</evidence>
<evidence type="ECO:0000256" key="1">
    <source>
        <dbReference type="SAM" id="MobiDB-lite"/>
    </source>
</evidence>